<keyword evidence="3" id="KW-1185">Reference proteome</keyword>
<dbReference type="InterPro" id="IPR045168">
    <property type="entry name" value="YTH_prot"/>
</dbReference>
<dbReference type="AlphaFoldDB" id="A0AAN8YMR7"/>
<dbReference type="GO" id="GO:0003729">
    <property type="term" value="F:mRNA binding"/>
    <property type="evidence" value="ECO:0007669"/>
    <property type="project" value="UniProtKB-UniRule"/>
</dbReference>
<evidence type="ECO:0000256" key="1">
    <source>
        <dbReference type="RuleBase" id="RU369095"/>
    </source>
</evidence>
<protein>
    <recommendedName>
        <fullName evidence="1">YTH domain-containing family protein</fullName>
    </recommendedName>
</protein>
<gene>
    <name evidence="2" type="ORF">RDI58_000957</name>
</gene>
<dbReference type="GO" id="GO:1990247">
    <property type="term" value="F:N6-methyladenosine-containing RNA reader activity"/>
    <property type="evidence" value="ECO:0007669"/>
    <property type="project" value="UniProtKB-UniRule"/>
</dbReference>
<name>A0AAN8YMR7_SOLBU</name>
<dbReference type="GO" id="GO:0061157">
    <property type="term" value="P:mRNA destabilization"/>
    <property type="evidence" value="ECO:0007669"/>
    <property type="project" value="TreeGrafter"/>
</dbReference>
<dbReference type="GO" id="GO:0005737">
    <property type="term" value="C:cytoplasm"/>
    <property type="evidence" value="ECO:0007669"/>
    <property type="project" value="TreeGrafter"/>
</dbReference>
<comment type="function">
    <text evidence="1">Specifically recognizes and binds N6-methyladenosine (m6A)-containing RNAs, and regulates mRNA stability. M6A is a modification present at internal sites of mRNAs and some non-coding RNAs and plays a role in mRNA stability and processing.</text>
</comment>
<sequence length="200" mass="21287">MDPTVCYIPNGYTSTTYYYGCDGSGNEWEDYPRYVNPDGVEMPGAYGENGSLIYHPGYSYAAYNPYSPATSPIPTVGHDGQLYGAQHYHYPYFQPLSPTSTPYATSVATSKGEITTSAAAGQAPLSVDSANGNSNGIANGVKGYIGPMPVRPAFQNSSLNTNGSFGRGAFLGGFASGYQDLRFGIDGVRSPISWLEVNVH</sequence>
<evidence type="ECO:0000313" key="3">
    <source>
        <dbReference type="Proteomes" id="UP001371456"/>
    </source>
</evidence>
<dbReference type="PANTHER" id="PTHR12357">
    <property type="entry name" value="YTH YT521-B HOMOLOGY DOMAIN-CONTAINING"/>
    <property type="match status" value="1"/>
</dbReference>
<keyword evidence="1" id="KW-0694">RNA-binding</keyword>
<comment type="similarity">
    <text evidence="1">Belongs to the YTHDF family.</text>
</comment>
<reference evidence="2 3" key="1">
    <citation type="submission" date="2024-02" db="EMBL/GenBank/DDBJ databases">
        <title>de novo genome assembly of Solanum bulbocastanum strain 11H21.</title>
        <authorList>
            <person name="Hosaka A.J."/>
        </authorList>
    </citation>
    <scope>NUCLEOTIDE SEQUENCE [LARGE SCALE GENOMIC DNA]</scope>
    <source>
        <tissue evidence="2">Young leaves</tissue>
    </source>
</reference>
<comment type="caution">
    <text evidence="2">The sequence shown here is derived from an EMBL/GenBank/DDBJ whole genome shotgun (WGS) entry which is preliminary data.</text>
</comment>
<dbReference type="PANTHER" id="PTHR12357:SF99">
    <property type="entry name" value="YTH DOMAIN-CONTAINING PROTEIN ECT2-RELATED"/>
    <property type="match status" value="1"/>
</dbReference>
<evidence type="ECO:0000313" key="2">
    <source>
        <dbReference type="EMBL" id="KAK6803173.1"/>
    </source>
</evidence>
<proteinExistence type="inferred from homology"/>
<dbReference type="EMBL" id="JBANQN010000001">
    <property type="protein sequence ID" value="KAK6803173.1"/>
    <property type="molecule type" value="Genomic_DNA"/>
</dbReference>
<organism evidence="2 3">
    <name type="scientific">Solanum bulbocastanum</name>
    <name type="common">Wild potato</name>
    <dbReference type="NCBI Taxonomy" id="147425"/>
    <lineage>
        <taxon>Eukaryota</taxon>
        <taxon>Viridiplantae</taxon>
        <taxon>Streptophyta</taxon>
        <taxon>Embryophyta</taxon>
        <taxon>Tracheophyta</taxon>
        <taxon>Spermatophyta</taxon>
        <taxon>Magnoliopsida</taxon>
        <taxon>eudicotyledons</taxon>
        <taxon>Gunneridae</taxon>
        <taxon>Pentapetalae</taxon>
        <taxon>asterids</taxon>
        <taxon>lamiids</taxon>
        <taxon>Solanales</taxon>
        <taxon>Solanaceae</taxon>
        <taxon>Solanoideae</taxon>
        <taxon>Solaneae</taxon>
        <taxon>Solanum</taxon>
    </lineage>
</organism>
<accession>A0AAN8YMR7</accession>
<dbReference type="Proteomes" id="UP001371456">
    <property type="component" value="Unassembled WGS sequence"/>
</dbReference>